<accession>A0A7R8WIG9</accession>
<feature type="non-terminal residue" evidence="1">
    <location>
        <position position="97"/>
    </location>
</feature>
<dbReference type="AlphaFoldDB" id="A0A7R8WIG9"/>
<sequence>EALQQYKIPNDVTIQQVLKRTLKDPGTYNVPRKRTSHLMDKFLVLLHNSLSNGGGGGGGRMPAFAETTEVRELDIPRKEGKGVHYPCYFNIVTCFRK</sequence>
<organism evidence="1">
    <name type="scientific">Cyprideis torosa</name>
    <dbReference type="NCBI Taxonomy" id="163714"/>
    <lineage>
        <taxon>Eukaryota</taxon>
        <taxon>Metazoa</taxon>
        <taxon>Ecdysozoa</taxon>
        <taxon>Arthropoda</taxon>
        <taxon>Crustacea</taxon>
        <taxon>Oligostraca</taxon>
        <taxon>Ostracoda</taxon>
        <taxon>Podocopa</taxon>
        <taxon>Podocopida</taxon>
        <taxon>Cytherocopina</taxon>
        <taxon>Cytheroidea</taxon>
        <taxon>Cytherideidae</taxon>
        <taxon>Cyprideis</taxon>
    </lineage>
</organism>
<name>A0A7R8WIG9_9CRUS</name>
<reference evidence="1" key="1">
    <citation type="submission" date="2020-11" db="EMBL/GenBank/DDBJ databases">
        <authorList>
            <person name="Tran Van P."/>
        </authorList>
    </citation>
    <scope>NUCLEOTIDE SEQUENCE</scope>
</reference>
<protein>
    <submittedName>
        <fullName evidence="1">Uncharacterized protein</fullName>
    </submittedName>
</protein>
<proteinExistence type="predicted"/>
<evidence type="ECO:0000313" key="1">
    <source>
        <dbReference type="EMBL" id="CAD7232349.1"/>
    </source>
</evidence>
<gene>
    <name evidence="1" type="ORF">CTOB1V02_LOCUS10185</name>
</gene>
<dbReference type="EMBL" id="OB664560">
    <property type="protein sequence ID" value="CAD7232349.1"/>
    <property type="molecule type" value="Genomic_DNA"/>
</dbReference>